<dbReference type="Pfam" id="PF00078">
    <property type="entry name" value="RVT_1"/>
    <property type="match status" value="1"/>
</dbReference>
<keyword evidence="2" id="KW-0540">Nuclease</keyword>
<sequence length="878" mass="100258">MVLNKSSKPATIMSELERRKCDIVVLTETRQWLVEPRATQWDNWTIMEYPTSTKFEGVAVALRNGWTVKKENVLSSRVVMANCVNNKTARGINLIAVYGCTQSTDADKQIEFWGELRNAIEMAPKKIPLVVAGDFNNELKKGTELSQLLEDCALNAHARQFANKKKHTWWHPRTKKGRTIDHILWRKWENKRVRNAHTAPLRRKISDHALVVVNFDIKHRREMKKVRTFVGRPQWTKYSEYMSATTALDWDDYAKSCREAMVKATESLTKTEDLTEVTYNRWLTTINEKLAAVNSGHGLTCEKFQTLNEIDAPPRRRELLVIVDPRGNRLMGRNAKVEISLHIQRQLNTTNFWEFDQKMSPYPPPPERTQCPITRLEVRQAIMRLKNNKAVGSDGIPAEALKTDLDQASKLLEYEYGRLWEGFPLPHDWLHTEILPIYKGKGSKSDPANYRPIALLNTAVKILGSIVADRVNAATANRISDSQSGFRRGRSTIHNVMYIQTYLRESYNRRKETVVILIDLKAAFDSVPRQLVWKALEYYNVGDKLIGVIRSMHQNTTAAVKGTERTFGYSGGVKQGCSLAPTLFKVFMSYIMTAWQPAENLKVKHLEYADDIALVVGRHVAQTVYDAITSHLERNGLKVNHLKTVLISNQCEDVLETDKGVIPSQREGKYLGFMLQANGGTETEVAARKMAARLKLTKMSRIWTSALRPELKIMTMAVYVLPVLLYGCEAWILTKTAAINSSTRVLVRRSLNWYWAEKRTSRELVAATPKALRSLLCIDTVILQRQIKFAHNVARAQGGSELFRWILNPRLPGKKKVGAYRTWWDALVRALSKSDIKFNPSEGIEQLATIESRLKQLRDAEIDQLKEGAPEHIRRQKA</sequence>
<dbReference type="InterPro" id="IPR005135">
    <property type="entry name" value="Endo/exonuclease/phosphatase"/>
</dbReference>
<dbReference type="Gene3D" id="3.60.10.10">
    <property type="entry name" value="Endonuclease/exonuclease/phosphatase"/>
    <property type="match status" value="1"/>
</dbReference>
<dbReference type="InterPro" id="IPR036691">
    <property type="entry name" value="Endo/exonu/phosph_ase_sf"/>
</dbReference>
<dbReference type="PANTHER" id="PTHR19446">
    <property type="entry name" value="REVERSE TRANSCRIPTASES"/>
    <property type="match status" value="1"/>
</dbReference>
<dbReference type="Proteomes" id="UP000019763">
    <property type="component" value="Unassembled WGS sequence"/>
</dbReference>
<dbReference type="OMA" id="AELEWFY"/>
<accession>A0A023AW30</accession>
<name>A0A023AW30_GRENI</name>
<keyword evidence="2" id="KW-0378">Hydrolase</keyword>
<dbReference type="SUPFAM" id="SSF56672">
    <property type="entry name" value="DNA/RNA polymerases"/>
    <property type="match status" value="1"/>
</dbReference>
<organism evidence="2 3">
    <name type="scientific">Gregarina niphandrodes</name>
    <name type="common">Septate eugregarine</name>
    <dbReference type="NCBI Taxonomy" id="110365"/>
    <lineage>
        <taxon>Eukaryota</taxon>
        <taxon>Sar</taxon>
        <taxon>Alveolata</taxon>
        <taxon>Apicomplexa</taxon>
        <taxon>Conoidasida</taxon>
        <taxon>Gregarinasina</taxon>
        <taxon>Eugregarinorida</taxon>
        <taxon>Gregarinidae</taxon>
        <taxon>Gregarina</taxon>
    </lineage>
</organism>
<dbReference type="GO" id="GO:0003964">
    <property type="term" value="F:RNA-directed DNA polymerase activity"/>
    <property type="evidence" value="ECO:0007669"/>
    <property type="project" value="UniProtKB-KW"/>
</dbReference>
<gene>
    <name evidence="2" type="ORF">GNI_221130</name>
</gene>
<dbReference type="InterPro" id="IPR000477">
    <property type="entry name" value="RT_dom"/>
</dbReference>
<dbReference type="InterPro" id="IPR043502">
    <property type="entry name" value="DNA/RNA_pol_sf"/>
</dbReference>
<dbReference type="Pfam" id="PF03372">
    <property type="entry name" value="Exo_endo_phos"/>
    <property type="match status" value="1"/>
</dbReference>
<evidence type="ECO:0000313" key="3">
    <source>
        <dbReference type="Proteomes" id="UP000019763"/>
    </source>
</evidence>
<dbReference type="VEuPathDB" id="CryptoDB:GNI_221130"/>
<comment type="caution">
    <text evidence="2">The sequence shown here is derived from an EMBL/GenBank/DDBJ whole genome shotgun (WGS) entry which is preliminary data.</text>
</comment>
<protein>
    <submittedName>
        <fullName evidence="2">Endonuclease-reverse transcriptase</fullName>
    </submittedName>
</protein>
<dbReference type="Gene3D" id="3.30.70.270">
    <property type="match status" value="1"/>
</dbReference>
<keyword evidence="2" id="KW-0255">Endonuclease</keyword>
<proteinExistence type="predicted"/>
<keyword evidence="3" id="KW-1185">Reference proteome</keyword>
<evidence type="ECO:0000313" key="2">
    <source>
        <dbReference type="EMBL" id="EZG42817.1"/>
    </source>
</evidence>
<evidence type="ECO:0000259" key="1">
    <source>
        <dbReference type="PROSITE" id="PS50878"/>
    </source>
</evidence>
<dbReference type="InterPro" id="IPR043128">
    <property type="entry name" value="Rev_trsase/Diguanyl_cyclase"/>
</dbReference>
<dbReference type="Gene3D" id="3.10.10.10">
    <property type="entry name" value="HIV Type 1 Reverse Transcriptase, subunit A, domain 1"/>
    <property type="match status" value="1"/>
</dbReference>
<dbReference type="EMBL" id="AFNH02001751">
    <property type="protein sequence ID" value="EZG42817.1"/>
    <property type="molecule type" value="Genomic_DNA"/>
</dbReference>
<dbReference type="AlphaFoldDB" id="A0A023AW30"/>
<dbReference type="RefSeq" id="XP_011133904.1">
    <property type="nucleotide sequence ID" value="XM_011135602.1"/>
</dbReference>
<dbReference type="PROSITE" id="PS50878">
    <property type="entry name" value="RT_POL"/>
    <property type="match status" value="1"/>
</dbReference>
<dbReference type="GeneID" id="22916612"/>
<reference evidence="2" key="1">
    <citation type="submission" date="2013-12" db="EMBL/GenBank/DDBJ databases">
        <authorList>
            <person name="Omoto C.K."/>
            <person name="Sibley D."/>
            <person name="Venepally P."/>
            <person name="Hadjithomas M."/>
            <person name="Karamycheva S."/>
            <person name="Brunk B."/>
            <person name="Roos D."/>
            <person name="Caler E."/>
            <person name="Lorenzi H."/>
        </authorList>
    </citation>
    <scope>NUCLEOTIDE SEQUENCE</scope>
</reference>
<dbReference type="OrthoDB" id="6770147at2759"/>
<dbReference type="SUPFAM" id="SSF56219">
    <property type="entry name" value="DNase I-like"/>
    <property type="match status" value="1"/>
</dbReference>
<dbReference type="GO" id="GO:0004519">
    <property type="term" value="F:endonuclease activity"/>
    <property type="evidence" value="ECO:0007669"/>
    <property type="project" value="UniProtKB-KW"/>
</dbReference>
<dbReference type="CDD" id="cd01650">
    <property type="entry name" value="RT_nLTR_like"/>
    <property type="match status" value="1"/>
</dbReference>
<feature type="domain" description="Reverse transcriptase" evidence="1">
    <location>
        <begin position="418"/>
        <end position="675"/>
    </location>
</feature>
<dbReference type="eggNOG" id="KOG1075">
    <property type="taxonomic scope" value="Eukaryota"/>
</dbReference>